<dbReference type="OrthoDB" id="2361085at2"/>
<proteinExistence type="predicted"/>
<feature type="chain" id="PRO_5039594479" description="DUF4352 domain-containing protein" evidence="2">
    <location>
        <begin position="20"/>
        <end position="160"/>
    </location>
</feature>
<comment type="caution">
    <text evidence="4">The sequence shown here is derived from an EMBL/GenBank/DDBJ whole genome shotgun (WGS) entry which is preliminary data.</text>
</comment>
<dbReference type="Pfam" id="PF11611">
    <property type="entry name" value="DUF4352"/>
    <property type="match status" value="1"/>
</dbReference>
<evidence type="ECO:0000313" key="4">
    <source>
        <dbReference type="EMBL" id="EUJ42752.1"/>
    </source>
</evidence>
<evidence type="ECO:0000256" key="1">
    <source>
        <dbReference type="ARBA" id="ARBA00022729"/>
    </source>
</evidence>
<reference evidence="4 5" key="1">
    <citation type="journal article" date="2014" name="Int. J. Syst. Evol. Microbiol.">
        <title>Listeria floridensis sp. nov., Listeria aquatica sp. nov., Listeria cornellensis sp. nov., Listeria riparia sp. nov. and Listeria grandensis sp. nov., from agricultural and natural environments.</title>
        <authorList>
            <person name="den Bakker H.C."/>
            <person name="Warchocki S."/>
            <person name="Wright E.M."/>
            <person name="Allred A.F."/>
            <person name="Ahlstrom C."/>
            <person name="Manuel C.S."/>
            <person name="Stasiewicz M.J."/>
            <person name="Burrell A."/>
            <person name="Roof S."/>
            <person name="Strawn L."/>
            <person name="Fortes E.D."/>
            <person name="Nightingale K.K."/>
            <person name="Kephart D."/>
            <person name="Wiedmann M."/>
        </authorList>
    </citation>
    <scope>NUCLEOTIDE SEQUENCE [LARGE SCALE GENOMIC DNA]</scope>
    <source>
        <strain evidence="4 5">FSL S10-1204</strain>
    </source>
</reference>
<dbReference type="EMBL" id="AODL01000033">
    <property type="protein sequence ID" value="EUJ42752.1"/>
    <property type="molecule type" value="Genomic_DNA"/>
</dbReference>
<feature type="domain" description="DUF4352" evidence="3">
    <location>
        <begin position="52"/>
        <end position="149"/>
    </location>
</feature>
<dbReference type="RefSeq" id="WP_036102013.1">
    <property type="nucleotide sequence ID" value="NZ_AODL01000033.1"/>
</dbReference>
<feature type="signal peptide" evidence="2">
    <location>
        <begin position="1"/>
        <end position="19"/>
    </location>
</feature>
<accession>W7D0P3</accession>
<keyword evidence="5" id="KW-1185">Reference proteome</keyword>
<name>W7D0P3_9LIST</name>
<evidence type="ECO:0000313" key="5">
    <source>
        <dbReference type="Proteomes" id="UP000019248"/>
    </source>
</evidence>
<dbReference type="InterPro" id="IPR029050">
    <property type="entry name" value="Immunoprotect_excell_Ig-like"/>
</dbReference>
<dbReference type="Gene3D" id="2.60.40.1240">
    <property type="match status" value="1"/>
</dbReference>
<gene>
    <name evidence="4" type="ORF">PRIP_15457</name>
</gene>
<dbReference type="Proteomes" id="UP000019248">
    <property type="component" value="Unassembled WGS sequence"/>
</dbReference>
<protein>
    <recommendedName>
        <fullName evidence="3">DUF4352 domain-containing protein</fullName>
    </recommendedName>
</protein>
<dbReference type="PROSITE" id="PS51257">
    <property type="entry name" value="PROKAR_LIPOPROTEIN"/>
    <property type="match status" value="1"/>
</dbReference>
<keyword evidence="1 2" id="KW-0732">Signal</keyword>
<dbReference type="AlphaFoldDB" id="W7D0P3"/>
<sequence>MKKLILCAMSMLAIFALVACDPTPEEGANDKQKDSTKVVNEGTAKHQDVKLTKNVGETEMTVDHIKQKIIKKKKHLELQFSLTNHSSTDKGFGANDFRIEADDSETYRIDGTKVNFGDVIAPHKTLTGSAYFVIPEKIKSINVVYQPEEKMEAAWKIDLE</sequence>
<dbReference type="PATRIC" id="fig|1265816.5.peg.3052"/>
<dbReference type="InterPro" id="IPR029051">
    <property type="entry name" value="DUF4352"/>
</dbReference>
<evidence type="ECO:0000256" key="2">
    <source>
        <dbReference type="SAM" id="SignalP"/>
    </source>
</evidence>
<evidence type="ECO:0000259" key="3">
    <source>
        <dbReference type="Pfam" id="PF11611"/>
    </source>
</evidence>
<organism evidence="4 5">
    <name type="scientific">Listeria riparia FSL S10-1204</name>
    <dbReference type="NCBI Taxonomy" id="1265816"/>
    <lineage>
        <taxon>Bacteria</taxon>
        <taxon>Bacillati</taxon>
        <taxon>Bacillota</taxon>
        <taxon>Bacilli</taxon>
        <taxon>Bacillales</taxon>
        <taxon>Listeriaceae</taxon>
        <taxon>Listeria</taxon>
    </lineage>
</organism>